<comment type="caution">
    <text evidence="1">The sequence shown here is derived from an EMBL/GenBank/DDBJ whole genome shotgun (WGS) entry which is preliminary data.</text>
</comment>
<sequence length="351" mass="40582">MAPGAGLEDSFPHMFPKQCEFYCKRTHQWQDWSTHKSTCNTIKKAREEVDKIERKLRGNTPNPFDDQRNFWDQIPTRLYLKARFLHAEMLIRSWRRQGIEDALAIYLDILRLDRGDHQGARNLIPALFLHLGRDQECYDFCKWMSYDYSDYTLPYLDIKNADATEPEDLWKEPQMLNLPMLASVFLLKMRLFRSLQLVHRSRNFHPKRTDPQDILAAIRDDCKGDILERRLDIVGADYATLTAHADRVGAQLADMLSSVQSRNPHYLGIILGPQAYTAGSVEEARLAFMYTYNAWCESPLRCSSCVVRVAVAMQQLRGVVIGGMSQGDMDRIINSMSPEDMENARRLAEID</sequence>
<reference evidence="1" key="1">
    <citation type="journal article" date="2023" name="Mol. Phylogenet. Evol.">
        <title>Genome-scale phylogeny and comparative genomics of the fungal order Sordariales.</title>
        <authorList>
            <person name="Hensen N."/>
            <person name="Bonometti L."/>
            <person name="Westerberg I."/>
            <person name="Brannstrom I.O."/>
            <person name="Guillou S."/>
            <person name="Cros-Aarteil S."/>
            <person name="Calhoun S."/>
            <person name="Haridas S."/>
            <person name="Kuo A."/>
            <person name="Mondo S."/>
            <person name="Pangilinan J."/>
            <person name="Riley R."/>
            <person name="LaButti K."/>
            <person name="Andreopoulos B."/>
            <person name="Lipzen A."/>
            <person name="Chen C."/>
            <person name="Yan M."/>
            <person name="Daum C."/>
            <person name="Ng V."/>
            <person name="Clum A."/>
            <person name="Steindorff A."/>
            <person name="Ohm R.A."/>
            <person name="Martin F."/>
            <person name="Silar P."/>
            <person name="Natvig D.O."/>
            <person name="Lalanne C."/>
            <person name="Gautier V."/>
            <person name="Ament-Velasquez S.L."/>
            <person name="Kruys A."/>
            <person name="Hutchinson M.I."/>
            <person name="Powell A.J."/>
            <person name="Barry K."/>
            <person name="Miller A.N."/>
            <person name="Grigoriev I.V."/>
            <person name="Debuchy R."/>
            <person name="Gladieux P."/>
            <person name="Hiltunen Thoren M."/>
            <person name="Johannesson H."/>
        </authorList>
    </citation>
    <scope>NUCLEOTIDE SEQUENCE</scope>
    <source>
        <strain evidence="1">CBS 118394</strain>
    </source>
</reference>
<protein>
    <recommendedName>
        <fullName evidence="3">MYND-type domain-containing protein</fullName>
    </recommendedName>
</protein>
<keyword evidence="2" id="KW-1185">Reference proteome</keyword>
<dbReference type="EMBL" id="JAUEDM010000004">
    <property type="protein sequence ID" value="KAK3318852.1"/>
    <property type="molecule type" value="Genomic_DNA"/>
</dbReference>
<name>A0AAE0I657_9PEZI</name>
<dbReference type="Proteomes" id="UP001283341">
    <property type="component" value="Unassembled WGS sequence"/>
</dbReference>
<evidence type="ECO:0008006" key="3">
    <source>
        <dbReference type="Google" id="ProtNLM"/>
    </source>
</evidence>
<evidence type="ECO:0000313" key="2">
    <source>
        <dbReference type="Proteomes" id="UP001283341"/>
    </source>
</evidence>
<proteinExistence type="predicted"/>
<dbReference type="SUPFAM" id="SSF144232">
    <property type="entry name" value="HIT/MYND zinc finger-like"/>
    <property type="match status" value="1"/>
</dbReference>
<organism evidence="1 2">
    <name type="scientific">Apodospora peruviana</name>
    <dbReference type="NCBI Taxonomy" id="516989"/>
    <lineage>
        <taxon>Eukaryota</taxon>
        <taxon>Fungi</taxon>
        <taxon>Dikarya</taxon>
        <taxon>Ascomycota</taxon>
        <taxon>Pezizomycotina</taxon>
        <taxon>Sordariomycetes</taxon>
        <taxon>Sordariomycetidae</taxon>
        <taxon>Sordariales</taxon>
        <taxon>Lasiosphaeriaceae</taxon>
        <taxon>Apodospora</taxon>
    </lineage>
</organism>
<reference evidence="1" key="2">
    <citation type="submission" date="2023-06" db="EMBL/GenBank/DDBJ databases">
        <authorList>
            <consortium name="Lawrence Berkeley National Laboratory"/>
            <person name="Haridas S."/>
            <person name="Hensen N."/>
            <person name="Bonometti L."/>
            <person name="Westerberg I."/>
            <person name="Brannstrom I.O."/>
            <person name="Guillou S."/>
            <person name="Cros-Aarteil S."/>
            <person name="Calhoun S."/>
            <person name="Kuo A."/>
            <person name="Mondo S."/>
            <person name="Pangilinan J."/>
            <person name="Riley R."/>
            <person name="Labutti K."/>
            <person name="Andreopoulos B."/>
            <person name="Lipzen A."/>
            <person name="Chen C."/>
            <person name="Yanf M."/>
            <person name="Daum C."/>
            <person name="Ng V."/>
            <person name="Clum A."/>
            <person name="Steindorff A."/>
            <person name="Ohm R."/>
            <person name="Martin F."/>
            <person name="Silar P."/>
            <person name="Natvig D."/>
            <person name="Lalanne C."/>
            <person name="Gautier V."/>
            <person name="Ament-Velasquez S.L."/>
            <person name="Kruys A."/>
            <person name="Hutchinson M.I."/>
            <person name="Powell A.J."/>
            <person name="Barry K."/>
            <person name="Miller A.N."/>
            <person name="Grigoriev I.V."/>
            <person name="Debuchy R."/>
            <person name="Gladieux P."/>
            <person name="Thoren M.H."/>
            <person name="Johannesson H."/>
        </authorList>
    </citation>
    <scope>NUCLEOTIDE SEQUENCE</scope>
    <source>
        <strain evidence="1">CBS 118394</strain>
    </source>
</reference>
<gene>
    <name evidence="1" type="ORF">B0H66DRAFT_575485</name>
</gene>
<accession>A0AAE0I657</accession>
<dbReference type="AlphaFoldDB" id="A0AAE0I657"/>
<evidence type="ECO:0000313" key="1">
    <source>
        <dbReference type="EMBL" id="KAK3318852.1"/>
    </source>
</evidence>